<dbReference type="RefSeq" id="XP_030058096.1">
    <property type="nucleotide sequence ID" value="XM_030202236.1"/>
</dbReference>
<evidence type="ECO:0000256" key="4">
    <source>
        <dbReference type="ARBA" id="ARBA00022692"/>
    </source>
</evidence>
<dbReference type="OrthoDB" id="408493at2759"/>
<feature type="region of interest" description="Disordered" evidence="7">
    <location>
        <begin position="402"/>
        <end position="426"/>
    </location>
</feature>
<evidence type="ECO:0000256" key="6">
    <source>
        <dbReference type="ARBA" id="ARBA00023136"/>
    </source>
</evidence>
<dbReference type="RefSeq" id="XP_030058097.1">
    <property type="nucleotide sequence ID" value="XM_030202237.1"/>
</dbReference>
<dbReference type="CTD" id="55032"/>
<name>A0A6P7XZV9_9AMPH</name>
<evidence type="ECO:0000256" key="7">
    <source>
        <dbReference type="SAM" id="MobiDB-lite"/>
    </source>
</evidence>
<feature type="transmembrane region" description="Helical" evidence="8">
    <location>
        <begin position="53"/>
        <end position="75"/>
    </location>
</feature>
<keyword evidence="6 8" id="KW-0472">Membrane</keyword>
<keyword evidence="4 8" id="KW-0812">Transmembrane</keyword>
<dbReference type="AlphaFoldDB" id="A0A6P7XZV9"/>
<keyword evidence="9" id="KW-1185">Reference proteome</keyword>
<comment type="similarity">
    <text evidence="2">Belongs to the nucleotide-sugar transporter family. SLC35A subfamily.</text>
</comment>
<comment type="subcellular location">
    <subcellularLocation>
        <location evidence="1">Golgi apparatus membrane</location>
        <topology evidence="1">Multi-pass membrane protein</topology>
    </subcellularLocation>
</comment>
<gene>
    <name evidence="10 11 12" type="primary">SLC35A5</name>
</gene>
<dbReference type="GO" id="GO:0000139">
    <property type="term" value="C:Golgi membrane"/>
    <property type="evidence" value="ECO:0007669"/>
    <property type="project" value="UniProtKB-SubCell"/>
</dbReference>
<dbReference type="Proteomes" id="UP000515156">
    <property type="component" value="Chromosome 4"/>
</dbReference>
<accession>A0A6P7XZV9</accession>
<evidence type="ECO:0000256" key="2">
    <source>
        <dbReference type="ARBA" id="ARBA00009976"/>
    </source>
</evidence>
<evidence type="ECO:0000313" key="10">
    <source>
        <dbReference type="RefSeq" id="XP_030058096.1"/>
    </source>
</evidence>
<dbReference type="KEGG" id="muo:115469509"/>
<protein>
    <submittedName>
        <fullName evidence="10 11">Probable UDP-sugar transporter protein SLC35A5</fullName>
    </submittedName>
</protein>
<feature type="transmembrane region" description="Helical" evidence="8">
    <location>
        <begin position="150"/>
        <end position="167"/>
    </location>
</feature>
<feature type="transmembrane region" description="Helical" evidence="8">
    <location>
        <begin position="303"/>
        <end position="323"/>
    </location>
</feature>
<evidence type="ECO:0000313" key="12">
    <source>
        <dbReference type="RefSeq" id="XP_030058098.1"/>
    </source>
</evidence>
<feature type="transmembrane region" description="Helical" evidence="8">
    <location>
        <begin position="20"/>
        <end position="41"/>
    </location>
</feature>
<feature type="transmembrane region" description="Helical" evidence="8">
    <location>
        <begin position="122"/>
        <end position="143"/>
    </location>
</feature>
<dbReference type="InterPro" id="IPR037185">
    <property type="entry name" value="EmrE-like"/>
</dbReference>
<evidence type="ECO:0000256" key="5">
    <source>
        <dbReference type="ARBA" id="ARBA00022989"/>
    </source>
</evidence>
<feature type="transmembrane region" description="Helical" evidence="8">
    <location>
        <begin position="95"/>
        <end position="116"/>
    </location>
</feature>
<dbReference type="InterPro" id="IPR007271">
    <property type="entry name" value="Nuc_sug_transpt"/>
</dbReference>
<proteinExistence type="inferred from homology"/>
<evidence type="ECO:0000313" key="9">
    <source>
        <dbReference type="Proteomes" id="UP000515156"/>
    </source>
</evidence>
<dbReference type="SUPFAM" id="SSF103481">
    <property type="entry name" value="Multidrug resistance efflux transporter EmrE"/>
    <property type="match status" value="1"/>
</dbReference>
<evidence type="ECO:0000256" key="1">
    <source>
        <dbReference type="ARBA" id="ARBA00004653"/>
    </source>
</evidence>
<feature type="compositionally biased region" description="Basic and acidic residues" evidence="7">
    <location>
        <begin position="402"/>
        <end position="417"/>
    </location>
</feature>
<dbReference type="RefSeq" id="XP_030058098.1">
    <property type="nucleotide sequence ID" value="XM_030202238.1"/>
</dbReference>
<dbReference type="Pfam" id="PF04142">
    <property type="entry name" value="Nuc_sug_transp"/>
    <property type="match status" value="1"/>
</dbReference>
<evidence type="ECO:0000313" key="11">
    <source>
        <dbReference type="RefSeq" id="XP_030058097.1"/>
    </source>
</evidence>
<keyword evidence="3" id="KW-0813">Transport</keyword>
<dbReference type="PIRSF" id="PIRSF005799">
    <property type="entry name" value="UDP-gal_transpt"/>
    <property type="match status" value="1"/>
</dbReference>
<dbReference type="PANTHER" id="PTHR10231">
    <property type="entry name" value="NUCLEOTIDE-SUGAR TRANSMEMBRANE TRANSPORTER"/>
    <property type="match status" value="1"/>
</dbReference>
<feature type="transmembrane region" description="Helical" evidence="8">
    <location>
        <begin position="230"/>
        <end position="249"/>
    </location>
</feature>
<feature type="transmembrane region" description="Helical" evidence="8">
    <location>
        <begin position="270"/>
        <end position="288"/>
    </location>
</feature>
<dbReference type="GO" id="GO:0015165">
    <property type="term" value="F:pyrimidine nucleotide-sugar transmembrane transporter activity"/>
    <property type="evidence" value="ECO:0007669"/>
    <property type="project" value="InterPro"/>
</dbReference>
<sequence>MTCRCCPFSVTCSKSSVHTFLLGAVFVGLASSRLLLVKYSANEDNEYDYLPATVNVCTEAVKLIVCMVAAFLVAVREGRSLSSCGCYSRQDILKYMKWSIPAFLYFLDNLIVFYVLSYLQPAMAVLLSNFVIITTALLFRVVLKRRLSSVQWASLLVLFLSIMALTARKENAQHNLSGQGFHHNTFFISSNHCRQLTSSLVENSSSSSFTELFSSLKINVEALKTFSLGLGHFLILIQCFISALANIYNEKILKEGSQLAENIFVQNTKLYTFGILFNGLTLCLHSEYRTQIQACGFFYGHNWFSVTLIFVTAFLGLSVAFILKFRDNMFHVLTAQLGTVIITAVSFFVFDFKPSLEFFLEAPVVLLSIFIYSASKVQEQEGICQRDVSKIINGELWERSNGDGEELQRLTKPKTDTDTETDEDPF</sequence>
<organism evidence="9 12">
    <name type="scientific">Microcaecilia unicolor</name>
    <dbReference type="NCBI Taxonomy" id="1415580"/>
    <lineage>
        <taxon>Eukaryota</taxon>
        <taxon>Metazoa</taxon>
        <taxon>Chordata</taxon>
        <taxon>Craniata</taxon>
        <taxon>Vertebrata</taxon>
        <taxon>Euteleostomi</taxon>
        <taxon>Amphibia</taxon>
        <taxon>Gymnophiona</taxon>
        <taxon>Siphonopidae</taxon>
        <taxon>Microcaecilia</taxon>
    </lineage>
</organism>
<keyword evidence="5 8" id="KW-1133">Transmembrane helix</keyword>
<feature type="transmembrane region" description="Helical" evidence="8">
    <location>
        <begin position="330"/>
        <end position="350"/>
    </location>
</feature>
<keyword evidence="3" id="KW-0762">Sugar transport</keyword>
<evidence type="ECO:0000256" key="8">
    <source>
        <dbReference type="SAM" id="Phobius"/>
    </source>
</evidence>
<dbReference type="GeneID" id="115469509"/>
<reference evidence="10 11" key="1">
    <citation type="submission" date="2025-04" db="UniProtKB">
        <authorList>
            <consortium name="RefSeq"/>
        </authorList>
    </citation>
    <scope>IDENTIFICATION</scope>
</reference>
<evidence type="ECO:0000256" key="3">
    <source>
        <dbReference type="ARBA" id="ARBA00022597"/>
    </source>
</evidence>